<keyword evidence="6 7" id="KW-0472">Membrane</keyword>
<comment type="subcellular location">
    <subcellularLocation>
        <location evidence="1">Cell membrane</location>
        <topology evidence="1">Multi-pass membrane protein</topology>
    </subcellularLocation>
</comment>
<comment type="caution">
    <text evidence="11">The sequence shown here is derived from an EMBL/GenBank/DDBJ whole genome shotgun (WGS) entry which is preliminary data.</text>
</comment>
<evidence type="ECO:0000256" key="7">
    <source>
        <dbReference type="SAM" id="Phobius"/>
    </source>
</evidence>
<evidence type="ECO:0000259" key="8">
    <source>
        <dbReference type="Pfam" id="PF01773"/>
    </source>
</evidence>
<keyword evidence="3" id="KW-1003">Cell membrane</keyword>
<evidence type="ECO:0000313" key="12">
    <source>
        <dbReference type="Proteomes" id="UP000838748"/>
    </source>
</evidence>
<evidence type="ECO:0000256" key="3">
    <source>
        <dbReference type="ARBA" id="ARBA00022475"/>
    </source>
</evidence>
<sequence length="404" mass="44037">MFGVSMFFDLKKVIFFVVGVVVVLALAFLFSADKSGIKKRPILQMLVIELVLAWALMKTTVGLTIVGGINAFFVRLMDYAGQGTSFVFGDLAQKGHFVFYMNVLMPIIFISVLIGILRHFKILPVVIKYVGLGLSKVNGLGKLESFNAVSSLLVGQSENFIAIKQLIPHMTNQRMFTLSATAISTVSMSIVGSYMQMIEPRYVVTAILLNMFSTFIILSVINPYQLEEGQDLIVTSEDEKKQSFFEMLGEYIMDGFKVAVVVSAMLIGFVALIAAINSVFDMAFGITFQQLLGYAFSPVAYMLNIPWHQAAQAGAIMATKVVTNEFVAMIDLTHAKGLDHHTVGVISIFLVSFANFSSIGMISGAVKGLCSEKGDIVAKYGFKLVYSGFLVSLLSAVVAGLMIS</sequence>
<comment type="similarity">
    <text evidence="2">Belongs to the concentrative nucleoside transporter (CNT) (TC 2.A.41) family.</text>
</comment>
<dbReference type="Pfam" id="PF01773">
    <property type="entry name" value="Nucleos_tra2_N"/>
    <property type="match status" value="1"/>
</dbReference>
<evidence type="ECO:0000256" key="6">
    <source>
        <dbReference type="ARBA" id="ARBA00023136"/>
    </source>
</evidence>
<dbReference type="InterPro" id="IPR011657">
    <property type="entry name" value="CNT_C_dom"/>
</dbReference>
<dbReference type="InterPro" id="IPR011642">
    <property type="entry name" value="Gate_dom"/>
</dbReference>
<evidence type="ECO:0000256" key="4">
    <source>
        <dbReference type="ARBA" id="ARBA00022692"/>
    </source>
</evidence>
<feature type="transmembrane region" description="Helical" evidence="7">
    <location>
        <begin position="51"/>
        <end position="77"/>
    </location>
</feature>
<evidence type="ECO:0000259" key="9">
    <source>
        <dbReference type="Pfam" id="PF07662"/>
    </source>
</evidence>
<evidence type="ECO:0000256" key="5">
    <source>
        <dbReference type="ARBA" id="ARBA00022989"/>
    </source>
</evidence>
<evidence type="ECO:0000313" key="11">
    <source>
        <dbReference type="EMBL" id="CAH0542114.1"/>
    </source>
</evidence>
<name>A0ABM9A8Y3_9VIBR</name>
<evidence type="ECO:0000256" key="2">
    <source>
        <dbReference type="ARBA" id="ARBA00009033"/>
    </source>
</evidence>
<dbReference type="Pfam" id="PF07662">
    <property type="entry name" value="Nucleos_tra2_C"/>
    <property type="match status" value="1"/>
</dbReference>
<dbReference type="PANTHER" id="PTHR10590">
    <property type="entry name" value="SODIUM/NUCLEOSIDE COTRANSPORTER"/>
    <property type="match status" value="1"/>
</dbReference>
<proteinExistence type="inferred from homology"/>
<reference evidence="11" key="1">
    <citation type="submission" date="2021-11" db="EMBL/GenBank/DDBJ databases">
        <authorList>
            <person name="Rodrigo-Torres L."/>
            <person name="Arahal R. D."/>
            <person name="Lucena T."/>
        </authorList>
    </citation>
    <scope>NUCLEOTIDE SEQUENCE</scope>
    <source>
        <strain evidence="11">CECT 7928</strain>
    </source>
</reference>
<feature type="domain" description="Concentrative nucleoside transporter N-terminal" evidence="8">
    <location>
        <begin position="18"/>
        <end position="91"/>
    </location>
</feature>
<feature type="transmembrane region" description="Helical" evidence="7">
    <location>
        <begin position="256"/>
        <end position="276"/>
    </location>
</feature>
<keyword evidence="5 7" id="KW-1133">Transmembrane helix</keyword>
<keyword evidence="12" id="KW-1185">Reference proteome</keyword>
<evidence type="ECO:0000259" key="10">
    <source>
        <dbReference type="Pfam" id="PF07670"/>
    </source>
</evidence>
<organism evidence="11 12">
    <name type="scientific">Vibrio marisflavi CECT 7928</name>
    <dbReference type="NCBI Taxonomy" id="634439"/>
    <lineage>
        <taxon>Bacteria</taxon>
        <taxon>Pseudomonadati</taxon>
        <taxon>Pseudomonadota</taxon>
        <taxon>Gammaproteobacteria</taxon>
        <taxon>Vibrionales</taxon>
        <taxon>Vibrionaceae</taxon>
        <taxon>Vibrio</taxon>
    </lineage>
</organism>
<dbReference type="InterPro" id="IPR008276">
    <property type="entry name" value="C_nuclsd_transpt"/>
</dbReference>
<dbReference type="EMBL" id="CAKLDM010000002">
    <property type="protein sequence ID" value="CAH0542114.1"/>
    <property type="molecule type" value="Genomic_DNA"/>
</dbReference>
<accession>A0ABM9A8Y3</accession>
<feature type="domain" description="Concentrative nucleoside transporter C-terminal" evidence="9">
    <location>
        <begin position="202"/>
        <end position="400"/>
    </location>
</feature>
<dbReference type="InterPro" id="IPR002668">
    <property type="entry name" value="CNT_N_dom"/>
</dbReference>
<feature type="domain" description="Nucleoside transporter/FeoB GTPase Gate" evidence="10">
    <location>
        <begin position="102"/>
        <end position="199"/>
    </location>
</feature>
<feature type="transmembrane region" description="Helical" evidence="7">
    <location>
        <begin position="384"/>
        <end position="403"/>
    </location>
</feature>
<feature type="transmembrane region" description="Helical" evidence="7">
    <location>
        <begin position="202"/>
        <end position="221"/>
    </location>
</feature>
<feature type="transmembrane region" description="Helical" evidence="7">
    <location>
        <begin position="12"/>
        <end position="30"/>
    </location>
</feature>
<protein>
    <submittedName>
        <fullName evidence="11">Nucleoside permease NupC</fullName>
    </submittedName>
</protein>
<feature type="transmembrane region" description="Helical" evidence="7">
    <location>
        <begin position="175"/>
        <end position="196"/>
    </location>
</feature>
<keyword evidence="4 7" id="KW-0812">Transmembrane</keyword>
<evidence type="ECO:0000256" key="1">
    <source>
        <dbReference type="ARBA" id="ARBA00004651"/>
    </source>
</evidence>
<feature type="transmembrane region" description="Helical" evidence="7">
    <location>
        <begin position="343"/>
        <end position="364"/>
    </location>
</feature>
<feature type="transmembrane region" description="Helical" evidence="7">
    <location>
        <begin position="97"/>
        <end position="117"/>
    </location>
</feature>
<dbReference type="Proteomes" id="UP000838748">
    <property type="component" value="Unassembled WGS sequence"/>
</dbReference>
<dbReference type="Pfam" id="PF07670">
    <property type="entry name" value="Gate"/>
    <property type="match status" value="1"/>
</dbReference>
<gene>
    <name evidence="11" type="primary">nupC_2</name>
    <name evidence="11" type="ORF">VMF7928_04105</name>
</gene>
<dbReference type="PANTHER" id="PTHR10590:SF23">
    <property type="entry name" value="NUPC_NUPG FAMILY NUCLEOSIDE CNT TRANSPORTER"/>
    <property type="match status" value="1"/>
</dbReference>